<dbReference type="SUPFAM" id="SSF55190">
    <property type="entry name" value="Arginyl-tRNA synthetase (ArgRS), N-terminal 'additional' domain"/>
    <property type="match status" value="1"/>
</dbReference>
<dbReference type="EC" id="6.1.1.19" evidence="2"/>
<keyword evidence="5 10" id="KW-0547">Nucleotide-binding</keyword>
<dbReference type="Pfam" id="PF00750">
    <property type="entry name" value="tRNA-synt_1d"/>
    <property type="match status" value="2"/>
</dbReference>
<dbReference type="PANTHER" id="PTHR11956">
    <property type="entry name" value="ARGINYL-TRNA SYNTHETASE"/>
    <property type="match status" value="1"/>
</dbReference>
<dbReference type="PATRIC" id="fig|937777.3.peg.3687"/>
<evidence type="ECO:0000313" key="13">
    <source>
        <dbReference type="EMBL" id="AFZ69103.1"/>
    </source>
</evidence>
<dbReference type="InterPro" id="IPR008909">
    <property type="entry name" value="DALR_anticod-bd"/>
</dbReference>
<evidence type="ECO:0000256" key="3">
    <source>
        <dbReference type="ARBA" id="ARBA00022490"/>
    </source>
</evidence>
<evidence type="ECO:0000259" key="12">
    <source>
        <dbReference type="SMART" id="SM01016"/>
    </source>
</evidence>
<dbReference type="InterPro" id="IPR035684">
    <property type="entry name" value="ArgRS_core"/>
</dbReference>
<dbReference type="NCBIfam" id="NF002447">
    <property type="entry name" value="PRK01611.3-4"/>
    <property type="match status" value="1"/>
</dbReference>
<accession>L0A5F5</accession>
<dbReference type="STRING" id="937777.Deipe_3677"/>
<reference evidence="14" key="1">
    <citation type="submission" date="2012-03" db="EMBL/GenBank/DDBJ databases">
        <title>Complete sequence of chromosome of Deinococcus peraridilitoris DSM 19664.</title>
        <authorList>
            <person name="Lucas S."/>
            <person name="Copeland A."/>
            <person name="Lapidus A."/>
            <person name="Glavina del Rio T."/>
            <person name="Dalin E."/>
            <person name="Tice H."/>
            <person name="Bruce D."/>
            <person name="Goodwin L."/>
            <person name="Pitluck S."/>
            <person name="Peters L."/>
            <person name="Mikhailova N."/>
            <person name="Lu M."/>
            <person name="Kyrpides N."/>
            <person name="Mavromatis K."/>
            <person name="Ivanova N."/>
            <person name="Brettin T."/>
            <person name="Detter J.C."/>
            <person name="Han C."/>
            <person name="Larimer F."/>
            <person name="Land M."/>
            <person name="Hauser L."/>
            <person name="Markowitz V."/>
            <person name="Cheng J.-F."/>
            <person name="Hugenholtz P."/>
            <person name="Woyke T."/>
            <person name="Wu D."/>
            <person name="Pukall R."/>
            <person name="Steenblock K."/>
            <person name="Brambilla E."/>
            <person name="Klenk H.-P."/>
            <person name="Eisen J.A."/>
        </authorList>
    </citation>
    <scope>NUCLEOTIDE SEQUENCE [LARGE SCALE GENOMIC DNA]</scope>
    <source>
        <strain evidence="14">DSM 19664 / LMG 22246 / CIP 109416 / KR-200</strain>
    </source>
</reference>
<dbReference type="InterPro" id="IPR014729">
    <property type="entry name" value="Rossmann-like_a/b/a_fold"/>
</dbReference>
<evidence type="ECO:0000256" key="9">
    <source>
        <dbReference type="ARBA" id="ARBA00049339"/>
    </source>
</evidence>
<dbReference type="SMART" id="SM00836">
    <property type="entry name" value="DALR_1"/>
    <property type="match status" value="1"/>
</dbReference>
<dbReference type="GO" id="GO:0005524">
    <property type="term" value="F:ATP binding"/>
    <property type="evidence" value="ECO:0007669"/>
    <property type="project" value="UniProtKB-KW"/>
</dbReference>
<protein>
    <recommendedName>
        <fullName evidence="2">arginine--tRNA ligase</fullName>
        <ecNumber evidence="2">6.1.1.19</ecNumber>
    </recommendedName>
</protein>
<dbReference type="AlphaFoldDB" id="L0A5F5"/>
<dbReference type="PANTHER" id="PTHR11956:SF5">
    <property type="entry name" value="ARGININE--TRNA LIGASE, CYTOPLASMIC"/>
    <property type="match status" value="1"/>
</dbReference>
<dbReference type="RefSeq" id="WP_015237399.1">
    <property type="nucleotide sequence ID" value="NC_019793.1"/>
</dbReference>
<sequence>MDVKAQLKTAVEAAAQHLGASIEAVIQETPPDKPGDYGTPAAFLLAKALRQNPAQIAQQLAASVELPATVARAEAVGPYLNFFLDAAEFVRGVVQGPVTPERKTGKVIVEHTSVNPNKELHVGHLRNVVLGDSMARIFRAAGYPVEVQNYVDDTGRQAAESIFARRHYGVTYSGPQKYDHWLGELYVKLNADPLKAELEGGIREVMHQLEAGELRDEVEDVLRSNLQTCYALGAEYDLLVWESDIVGSGFLQRAMDILEASPYCSRPTEGKYAGAFVMDMSEFIPGLEDPMLVLQRSDGTATYTAKDIAQQFWKYGLFEGLKYREFEAQPSGKTLWTSHPAGEESRRFAHASEVINVIDDRQSHPQTIVKAALAVAECNEQSERSVHLAYGTVLLEGQTMSGRKGITLSVDEVLEEAQARARAVLGERELADAAEVARVVGIGALRFAMLKSEPTRQIDFRWDQALALQGDTAPVIQYAAVRAGKIVQKAREAGFSPQAADWSQLTDLETGLARVIARSHDVLESAVRLHSPHVVAQYALDLAGAFNAWYNHKNSDGKFDTNVMASPAGLREARLALVERMHFALVDTLGWLGIDVPAEM</sequence>
<dbReference type="GO" id="GO:0006420">
    <property type="term" value="P:arginyl-tRNA aminoacylation"/>
    <property type="evidence" value="ECO:0007669"/>
    <property type="project" value="InterPro"/>
</dbReference>
<dbReference type="KEGG" id="dpd:Deipe_3677"/>
<evidence type="ECO:0000256" key="8">
    <source>
        <dbReference type="ARBA" id="ARBA00023146"/>
    </source>
</evidence>
<dbReference type="Proteomes" id="UP000010467">
    <property type="component" value="Chromosome"/>
</dbReference>
<evidence type="ECO:0000256" key="2">
    <source>
        <dbReference type="ARBA" id="ARBA00012837"/>
    </source>
</evidence>
<dbReference type="OrthoDB" id="9805987at2"/>
<evidence type="ECO:0000259" key="11">
    <source>
        <dbReference type="SMART" id="SM00836"/>
    </source>
</evidence>
<gene>
    <name evidence="13" type="ordered locus">Deipe_3677</name>
</gene>
<dbReference type="Gene3D" id="3.40.50.620">
    <property type="entry name" value="HUPs"/>
    <property type="match status" value="1"/>
</dbReference>
<dbReference type="CDD" id="cd00671">
    <property type="entry name" value="ArgRS_core"/>
    <property type="match status" value="1"/>
</dbReference>
<feature type="domain" description="Arginyl tRNA synthetase N-terminal" evidence="12">
    <location>
        <begin position="1"/>
        <end position="84"/>
    </location>
</feature>
<proteinExistence type="inferred from homology"/>
<dbReference type="InterPro" id="IPR001412">
    <property type="entry name" value="aa-tRNA-synth_I_CS"/>
</dbReference>
<dbReference type="SUPFAM" id="SSF47323">
    <property type="entry name" value="Anticodon-binding domain of a subclass of class I aminoacyl-tRNA synthetases"/>
    <property type="match status" value="1"/>
</dbReference>
<organism evidence="13 14">
    <name type="scientific">Deinococcus peraridilitoris (strain DSM 19664 / LMG 22246 / CIP 109416 / KR-200)</name>
    <dbReference type="NCBI Taxonomy" id="937777"/>
    <lineage>
        <taxon>Bacteria</taxon>
        <taxon>Thermotogati</taxon>
        <taxon>Deinococcota</taxon>
        <taxon>Deinococci</taxon>
        <taxon>Deinococcales</taxon>
        <taxon>Deinococcaceae</taxon>
        <taxon>Deinococcus</taxon>
    </lineage>
</organism>
<evidence type="ECO:0000256" key="4">
    <source>
        <dbReference type="ARBA" id="ARBA00022598"/>
    </source>
</evidence>
<dbReference type="Gene3D" id="1.10.730.10">
    <property type="entry name" value="Isoleucyl-tRNA Synthetase, Domain 1"/>
    <property type="match status" value="1"/>
</dbReference>
<comment type="similarity">
    <text evidence="1 10">Belongs to the class-I aminoacyl-tRNA synthetase family.</text>
</comment>
<dbReference type="InterPro" id="IPR001278">
    <property type="entry name" value="Arg-tRNA-ligase"/>
</dbReference>
<feature type="domain" description="DALR anticodon binding" evidence="11">
    <location>
        <begin position="476"/>
        <end position="600"/>
    </location>
</feature>
<dbReference type="Gene3D" id="3.30.1360.70">
    <property type="entry name" value="Arginyl tRNA synthetase N-terminal domain"/>
    <property type="match status" value="1"/>
</dbReference>
<dbReference type="InterPro" id="IPR005148">
    <property type="entry name" value="Arg-tRNA-synth_N"/>
</dbReference>
<keyword evidence="4 10" id="KW-0436">Ligase</keyword>
<keyword evidence="3" id="KW-0963">Cytoplasm</keyword>
<dbReference type="SUPFAM" id="SSF52374">
    <property type="entry name" value="Nucleotidylyl transferase"/>
    <property type="match status" value="1"/>
</dbReference>
<name>L0A5F5_DEIPD</name>
<dbReference type="GO" id="GO:0004814">
    <property type="term" value="F:arginine-tRNA ligase activity"/>
    <property type="evidence" value="ECO:0007669"/>
    <property type="project" value="UniProtKB-EC"/>
</dbReference>
<evidence type="ECO:0000256" key="7">
    <source>
        <dbReference type="ARBA" id="ARBA00022917"/>
    </source>
</evidence>
<keyword evidence="7 10" id="KW-0648">Protein biosynthesis</keyword>
<dbReference type="GO" id="GO:0005737">
    <property type="term" value="C:cytoplasm"/>
    <property type="evidence" value="ECO:0007669"/>
    <property type="project" value="InterPro"/>
</dbReference>
<dbReference type="Pfam" id="PF03485">
    <property type="entry name" value="Arg_tRNA_synt_N"/>
    <property type="match status" value="1"/>
</dbReference>
<dbReference type="EMBL" id="CP003382">
    <property type="protein sequence ID" value="AFZ69103.1"/>
    <property type="molecule type" value="Genomic_DNA"/>
</dbReference>
<dbReference type="PROSITE" id="PS00178">
    <property type="entry name" value="AA_TRNA_LIGASE_I"/>
    <property type="match status" value="1"/>
</dbReference>
<dbReference type="InterPro" id="IPR009080">
    <property type="entry name" value="tRNAsynth_Ia_anticodon-bd"/>
</dbReference>
<keyword evidence="6 10" id="KW-0067">ATP-binding</keyword>
<dbReference type="FunFam" id="3.40.50.620:FF:000190">
    <property type="entry name" value="Arginine--tRNA ligase"/>
    <property type="match status" value="1"/>
</dbReference>
<dbReference type="eggNOG" id="COG0018">
    <property type="taxonomic scope" value="Bacteria"/>
</dbReference>
<evidence type="ECO:0000256" key="5">
    <source>
        <dbReference type="ARBA" id="ARBA00022741"/>
    </source>
</evidence>
<dbReference type="InterPro" id="IPR036695">
    <property type="entry name" value="Arg-tRNA-synth_N_sf"/>
</dbReference>
<keyword evidence="14" id="KW-1185">Reference proteome</keyword>
<evidence type="ECO:0000313" key="14">
    <source>
        <dbReference type="Proteomes" id="UP000010467"/>
    </source>
</evidence>
<dbReference type="HOGENOM" id="CLU_006406_6_1_0"/>
<evidence type="ECO:0000256" key="10">
    <source>
        <dbReference type="RuleBase" id="RU363038"/>
    </source>
</evidence>
<keyword evidence="8 10" id="KW-0030">Aminoacyl-tRNA synthetase</keyword>
<evidence type="ECO:0000256" key="1">
    <source>
        <dbReference type="ARBA" id="ARBA00005594"/>
    </source>
</evidence>
<evidence type="ECO:0000256" key="6">
    <source>
        <dbReference type="ARBA" id="ARBA00022840"/>
    </source>
</evidence>
<dbReference type="Pfam" id="PF05746">
    <property type="entry name" value="DALR_1"/>
    <property type="match status" value="1"/>
</dbReference>
<dbReference type="SMART" id="SM01016">
    <property type="entry name" value="Arg_tRNA_synt_N"/>
    <property type="match status" value="1"/>
</dbReference>
<comment type="catalytic activity">
    <reaction evidence="9">
        <text>tRNA(Arg) + L-arginine + ATP = L-arginyl-tRNA(Arg) + AMP + diphosphate</text>
        <dbReference type="Rhea" id="RHEA:20301"/>
        <dbReference type="Rhea" id="RHEA-COMP:9658"/>
        <dbReference type="Rhea" id="RHEA-COMP:9673"/>
        <dbReference type="ChEBI" id="CHEBI:30616"/>
        <dbReference type="ChEBI" id="CHEBI:32682"/>
        <dbReference type="ChEBI" id="CHEBI:33019"/>
        <dbReference type="ChEBI" id="CHEBI:78442"/>
        <dbReference type="ChEBI" id="CHEBI:78513"/>
        <dbReference type="ChEBI" id="CHEBI:456215"/>
        <dbReference type="EC" id="6.1.1.19"/>
    </reaction>
</comment>
<dbReference type="PRINTS" id="PR01038">
    <property type="entry name" value="TRNASYNTHARG"/>
</dbReference>